<feature type="domain" description="Knr4/Smi1-like" evidence="1">
    <location>
        <begin position="9"/>
        <end position="166"/>
    </location>
</feature>
<accession>A0A6H9XTD2</accession>
<dbReference type="GeneID" id="84573781"/>
<dbReference type="RefSeq" id="WP_005525287.1">
    <property type="nucleotide sequence ID" value="NZ_CP050134.2"/>
</dbReference>
<sequence>MNQSELTARVAEAEAQLGQPLPADYRAFLLDDTNENKFTGDYLLLDSMICEFFLDPGAYTREDPDWTQDFPFTPENPLIADVPESFYTRLDNATTAAEYDAITEEQIDYLQKNFDEPALRGMAFLSDDGCNIYTAIILRGPARGQIWRHEITMDNADVRPYWHPFTKELLTFNDWRYFEQHRYLLTIDGRDDAQTYSIMNDWYGFWAMKRMIADGTLTGLAAEDVDKLRQPTDIPPNAVFLDPRRNEWYPVRDATVFRVSYAA</sequence>
<dbReference type="Pfam" id="PF09346">
    <property type="entry name" value="SMI1_KNR4"/>
    <property type="match status" value="1"/>
</dbReference>
<name>A0A6H9XTD2_9CORY</name>
<protein>
    <submittedName>
        <fullName evidence="2">SMI1 / KNR4 family</fullName>
    </submittedName>
</protein>
<dbReference type="Proteomes" id="UP000249886">
    <property type="component" value="Unassembled WGS sequence"/>
</dbReference>
<evidence type="ECO:0000259" key="1">
    <source>
        <dbReference type="Pfam" id="PF09346"/>
    </source>
</evidence>
<evidence type="ECO:0000313" key="2">
    <source>
        <dbReference type="EMBL" id="SPW28180.1"/>
    </source>
</evidence>
<dbReference type="InterPro" id="IPR018958">
    <property type="entry name" value="Knr4/Smi1-like_dom"/>
</dbReference>
<evidence type="ECO:0000313" key="3">
    <source>
        <dbReference type="Proteomes" id="UP000249886"/>
    </source>
</evidence>
<gene>
    <name evidence="2" type="ORF">NCTC10254_01207</name>
</gene>
<organism evidence="2 3">
    <name type="scientific">Corynebacterium matruchotii</name>
    <dbReference type="NCBI Taxonomy" id="43768"/>
    <lineage>
        <taxon>Bacteria</taxon>
        <taxon>Bacillati</taxon>
        <taxon>Actinomycetota</taxon>
        <taxon>Actinomycetes</taxon>
        <taxon>Mycobacteriales</taxon>
        <taxon>Corynebacteriaceae</taxon>
        <taxon>Corynebacterium</taxon>
    </lineage>
</organism>
<comment type="caution">
    <text evidence="2">The sequence shown here is derived from an EMBL/GenBank/DDBJ whole genome shotgun (WGS) entry which is preliminary data.</text>
</comment>
<proteinExistence type="predicted"/>
<reference evidence="2 3" key="1">
    <citation type="submission" date="2018-06" db="EMBL/GenBank/DDBJ databases">
        <authorList>
            <consortium name="Pathogen Informatics"/>
            <person name="Doyle S."/>
        </authorList>
    </citation>
    <scope>NUCLEOTIDE SEQUENCE [LARGE SCALE GENOMIC DNA]</scope>
    <source>
        <strain evidence="2 3">NCTC10254</strain>
    </source>
</reference>
<dbReference type="AlphaFoldDB" id="A0A6H9XTD2"/>
<dbReference type="EMBL" id="UARK01000005">
    <property type="protein sequence ID" value="SPW28180.1"/>
    <property type="molecule type" value="Genomic_DNA"/>
</dbReference>